<evidence type="ECO:0000256" key="1">
    <source>
        <dbReference type="SAM" id="MobiDB-lite"/>
    </source>
</evidence>
<comment type="caution">
    <text evidence="2">The sequence shown here is derived from an EMBL/GenBank/DDBJ whole genome shotgun (WGS) entry which is preliminary data.</text>
</comment>
<sequence length="160" mass="17291">MNDAQPDRLSVSRMSKTPPRAITPEEMATICRVADTLIPAGEGLLSGSAVGSFEALITRAAAILDKQFPTLVAALATLSTVPQDQLWGVLETMAAKNDPGFMTLSTVITGAYLYSEEIREQLNYPLPHRNPPDFFDAADELSSGILDPVMASDFTYIKID</sequence>
<gene>
    <name evidence="2" type="ORF">EWE75_15025</name>
</gene>
<dbReference type="AlphaFoldDB" id="A0A4Q6XUJ4"/>
<dbReference type="RefSeq" id="WP_130158919.1">
    <property type="nucleotide sequence ID" value="NZ_SGIS01000023.1"/>
</dbReference>
<dbReference type="EMBL" id="SGIS01000023">
    <property type="protein sequence ID" value="RZF63641.1"/>
    <property type="molecule type" value="Genomic_DNA"/>
</dbReference>
<feature type="region of interest" description="Disordered" evidence="1">
    <location>
        <begin position="1"/>
        <end position="20"/>
    </location>
</feature>
<accession>A0A4Q6XUJ4</accession>
<reference evidence="2 3" key="1">
    <citation type="submission" date="2019-02" db="EMBL/GenBank/DDBJ databases">
        <authorList>
            <person name="Li Y."/>
        </authorList>
    </citation>
    <scope>NUCLEOTIDE SEQUENCE [LARGE SCALE GENOMIC DNA]</scope>
    <source>
        <strain evidence="2 3">3-7</strain>
    </source>
</reference>
<dbReference type="Proteomes" id="UP000292085">
    <property type="component" value="Unassembled WGS sequence"/>
</dbReference>
<keyword evidence="3" id="KW-1185">Reference proteome</keyword>
<evidence type="ECO:0000313" key="3">
    <source>
        <dbReference type="Proteomes" id="UP000292085"/>
    </source>
</evidence>
<organism evidence="2 3">
    <name type="scientific">Sphingomonas populi</name>
    <dbReference type="NCBI Taxonomy" id="2484750"/>
    <lineage>
        <taxon>Bacteria</taxon>
        <taxon>Pseudomonadati</taxon>
        <taxon>Pseudomonadota</taxon>
        <taxon>Alphaproteobacteria</taxon>
        <taxon>Sphingomonadales</taxon>
        <taxon>Sphingomonadaceae</taxon>
        <taxon>Sphingomonas</taxon>
    </lineage>
</organism>
<dbReference type="OrthoDB" id="8447184at2"/>
<protein>
    <submittedName>
        <fullName evidence="2">Uncharacterized protein</fullName>
    </submittedName>
</protein>
<proteinExistence type="predicted"/>
<name>A0A4Q6XUJ4_9SPHN</name>
<evidence type="ECO:0000313" key="2">
    <source>
        <dbReference type="EMBL" id="RZF63641.1"/>
    </source>
</evidence>